<protein>
    <recommendedName>
        <fullName evidence="9">Agmatinase</fullName>
    </recommendedName>
</protein>
<dbReference type="InterPro" id="IPR006035">
    <property type="entry name" value="Ureohydrolase"/>
</dbReference>
<dbReference type="CDD" id="cd11592">
    <property type="entry name" value="Agmatinase_PAH"/>
    <property type="match status" value="1"/>
</dbReference>
<keyword evidence="8" id="KW-1185">Reference proteome</keyword>
<feature type="signal peptide" evidence="6">
    <location>
        <begin position="1"/>
        <end position="22"/>
    </location>
</feature>
<feature type="binding site" evidence="4">
    <location>
        <position position="202"/>
    </location>
    <ligand>
        <name>Mn(2+)</name>
        <dbReference type="ChEBI" id="CHEBI:29035"/>
        <label>1</label>
    </ligand>
</feature>
<dbReference type="VEuPathDB" id="FungiDB:UREG_00755"/>
<dbReference type="GO" id="GO:0008783">
    <property type="term" value="F:agmatinase activity"/>
    <property type="evidence" value="ECO:0007669"/>
    <property type="project" value="TreeGrafter"/>
</dbReference>
<gene>
    <name evidence="7" type="ORF">UREG_00755</name>
</gene>
<feature type="binding site" evidence="4">
    <location>
        <position position="174"/>
    </location>
    <ligand>
        <name>Mn(2+)</name>
        <dbReference type="ChEBI" id="CHEBI:29035"/>
        <label>1</label>
    </ligand>
</feature>
<reference evidence="8" key="1">
    <citation type="journal article" date="2009" name="Genome Res.">
        <title>Comparative genomic analyses of the human fungal pathogens Coccidioides and their relatives.</title>
        <authorList>
            <person name="Sharpton T.J."/>
            <person name="Stajich J.E."/>
            <person name="Rounsley S.D."/>
            <person name="Gardner M.J."/>
            <person name="Wortman J.R."/>
            <person name="Jordar V.S."/>
            <person name="Maiti R."/>
            <person name="Kodira C.D."/>
            <person name="Neafsey D.E."/>
            <person name="Zeng Q."/>
            <person name="Hung C.-Y."/>
            <person name="McMahan C."/>
            <person name="Muszewska A."/>
            <person name="Grynberg M."/>
            <person name="Mandel M.A."/>
            <person name="Kellner E.M."/>
            <person name="Barker B.M."/>
            <person name="Galgiani J.N."/>
            <person name="Orbach M.J."/>
            <person name="Kirkland T.N."/>
            <person name="Cole G.T."/>
            <person name="Henn M.R."/>
            <person name="Birren B.W."/>
            <person name="Taylor J.W."/>
        </authorList>
    </citation>
    <scope>NUCLEOTIDE SEQUENCE [LARGE SCALE GENOMIC DNA]</scope>
    <source>
        <strain evidence="8">UAMH 1704</strain>
    </source>
</reference>
<dbReference type="PANTHER" id="PTHR11358">
    <property type="entry name" value="ARGINASE/AGMATINASE"/>
    <property type="match status" value="1"/>
</dbReference>
<dbReference type="OrthoDB" id="288726at2759"/>
<organism evidence="7 8">
    <name type="scientific">Uncinocarpus reesii (strain UAMH 1704)</name>
    <dbReference type="NCBI Taxonomy" id="336963"/>
    <lineage>
        <taxon>Eukaryota</taxon>
        <taxon>Fungi</taxon>
        <taxon>Dikarya</taxon>
        <taxon>Ascomycota</taxon>
        <taxon>Pezizomycotina</taxon>
        <taxon>Eurotiomycetes</taxon>
        <taxon>Eurotiomycetidae</taxon>
        <taxon>Onygenales</taxon>
        <taxon>Onygenaceae</taxon>
        <taxon>Uncinocarpus</taxon>
    </lineage>
</organism>
<proteinExistence type="inferred from homology"/>
<dbReference type="Pfam" id="PF00491">
    <property type="entry name" value="Arginase"/>
    <property type="match status" value="1"/>
</dbReference>
<dbReference type="PIRSF" id="PIRSF036979">
    <property type="entry name" value="Arginase"/>
    <property type="match status" value="1"/>
</dbReference>
<keyword evidence="3 5" id="KW-0378">Hydrolase</keyword>
<evidence type="ECO:0008006" key="9">
    <source>
        <dbReference type="Google" id="ProtNLM"/>
    </source>
</evidence>
<evidence type="ECO:0000313" key="8">
    <source>
        <dbReference type="Proteomes" id="UP000002058"/>
    </source>
</evidence>
<feature type="binding site" evidence="4">
    <location>
        <position position="305"/>
    </location>
    <ligand>
        <name>Mn(2+)</name>
        <dbReference type="ChEBI" id="CHEBI:29035"/>
        <label>1</label>
    </ligand>
</feature>
<dbReference type="GO" id="GO:0046872">
    <property type="term" value="F:metal ion binding"/>
    <property type="evidence" value="ECO:0007669"/>
    <property type="project" value="UniProtKB-KW"/>
</dbReference>
<keyword evidence="2 4" id="KW-0479">Metal-binding</keyword>
<evidence type="ECO:0000256" key="5">
    <source>
        <dbReference type="RuleBase" id="RU003684"/>
    </source>
</evidence>
<sequence>MLFSGWLKAILGLSIYWQSGACHQAHLHDEQTPIDLDANRLLKKWGQEWAFSGISTFAHLKHVKCLVDRDELYDIAIIGAPFDTAVSYRPGARFGPRAIRAASARQVPGLGFNPRAGINPYLSWARILDCGDIPVVPFDNAIAEKQMYEAFLELGTRPTPRNGKPKLITLGGDHSIALPALRALYKIYNKPITVVHFDAHLDTWNTLRYSTEWTSDQASFTHGSFFHTACLEGLISNTSSVHAGLRTRLTGADDGDYTNPGPEQSFLRIHADDIDEIGVKGVIDTIISRVGLSPNDPVYLSLDIDVLDPSIAPGTGTPEPGGWTTRELIRILRGIEKLNLVGADIVEVSPTYDGHGEGTALAAAQMVYELLASMVKLELKDAPGWYGKTGHNARDEL</sequence>
<comment type="similarity">
    <text evidence="1">Belongs to the arginase family. Agmatinase subfamily.</text>
</comment>
<dbReference type="FunFam" id="3.40.800.10:FF:000014">
    <property type="entry name" value="Arginase family protein"/>
    <property type="match status" value="1"/>
</dbReference>
<accession>C4JDJ5</accession>
<dbReference type="eggNOG" id="KOG2964">
    <property type="taxonomic scope" value="Eukaryota"/>
</dbReference>
<evidence type="ECO:0000256" key="4">
    <source>
        <dbReference type="PIRSR" id="PIRSR036979-1"/>
    </source>
</evidence>
<dbReference type="GO" id="GO:0033389">
    <property type="term" value="P:putrescine biosynthetic process from arginine, via agmatine"/>
    <property type="evidence" value="ECO:0007669"/>
    <property type="project" value="TreeGrafter"/>
</dbReference>
<dbReference type="PANTHER" id="PTHR11358:SF26">
    <property type="entry name" value="GUANIDINO ACID HYDROLASE, MITOCHONDRIAL"/>
    <property type="match status" value="1"/>
</dbReference>
<evidence type="ECO:0000313" key="7">
    <source>
        <dbReference type="EMBL" id="EEP75908.1"/>
    </source>
</evidence>
<evidence type="ECO:0000256" key="3">
    <source>
        <dbReference type="ARBA" id="ARBA00022801"/>
    </source>
</evidence>
<feature type="chain" id="PRO_5002939358" description="Agmatinase" evidence="6">
    <location>
        <begin position="23"/>
        <end position="397"/>
    </location>
</feature>
<dbReference type="GeneID" id="8443701"/>
<comment type="cofactor">
    <cofactor evidence="4">
        <name>Mn(2+)</name>
        <dbReference type="ChEBI" id="CHEBI:29035"/>
    </cofactor>
    <text evidence="4">Binds 2 manganese ions per subunit.</text>
</comment>
<feature type="binding site" evidence="4">
    <location>
        <position position="303"/>
    </location>
    <ligand>
        <name>Mn(2+)</name>
        <dbReference type="ChEBI" id="CHEBI:29035"/>
        <label>1</label>
    </ligand>
</feature>
<evidence type="ECO:0000256" key="6">
    <source>
        <dbReference type="SAM" id="SignalP"/>
    </source>
</evidence>
<dbReference type="Gene3D" id="3.40.800.10">
    <property type="entry name" value="Ureohydrolase domain"/>
    <property type="match status" value="1"/>
</dbReference>
<dbReference type="InterPro" id="IPR020855">
    <property type="entry name" value="Ureohydrolase_Mn_BS"/>
</dbReference>
<dbReference type="PROSITE" id="PS01053">
    <property type="entry name" value="ARGINASE_1"/>
    <property type="match status" value="1"/>
</dbReference>
<dbReference type="AlphaFoldDB" id="C4JDJ5"/>
<feature type="binding site" evidence="4">
    <location>
        <position position="200"/>
    </location>
    <ligand>
        <name>Mn(2+)</name>
        <dbReference type="ChEBI" id="CHEBI:29035"/>
        <label>1</label>
    </ligand>
</feature>
<dbReference type="RefSeq" id="XP_002541241.1">
    <property type="nucleotide sequence ID" value="XM_002541195.1"/>
</dbReference>
<feature type="binding site" evidence="4">
    <location>
        <position position="198"/>
    </location>
    <ligand>
        <name>Mn(2+)</name>
        <dbReference type="ChEBI" id="CHEBI:29035"/>
        <label>1</label>
    </ligand>
</feature>
<keyword evidence="4" id="KW-0464">Manganese</keyword>
<dbReference type="SUPFAM" id="SSF52768">
    <property type="entry name" value="Arginase/deacetylase"/>
    <property type="match status" value="1"/>
</dbReference>
<dbReference type="Proteomes" id="UP000002058">
    <property type="component" value="Unassembled WGS sequence"/>
</dbReference>
<dbReference type="STRING" id="336963.C4JDJ5"/>
<evidence type="ECO:0000256" key="1">
    <source>
        <dbReference type="ARBA" id="ARBA00009227"/>
    </source>
</evidence>
<dbReference type="PROSITE" id="PS51409">
    <property type="entry name" value="ARGINASE_2"/>
    <property type="match status" value="1"/>
</dbReference>
<dbReference type="EMBL" id="CH476615">
    <property type="protein sequence ID" value="EEP75908.1"/>
    <property type="molecule type" value="Genomic_DNA"/>
</dbReference>
<dbReference type="HOGENOM" id="CLU_039478_1_1_1"/>
<keyword evidence="6" id="KW-0732">Signal</keyword>
<evidence type="ECO:0000256" key="2">
    <source>
        <dbReference type="ARBA" id="ARBA00022723"/>
    </source>
</evidence>
<name>C4JDJ5_UNCRE</name>
<dbReference type="InParanoid" id="C4JDJ5"/>
<dbReference type="PRINTS" id="PR00116">
    <property type="entry name" value="ARGINASE"/>
</dbReference>
<dbReference type="InterPro" id="IPR023696">
    <property type="entry name" value="Ureohydrolase_dom_sf"/>
</dbReference>
<dbReference type="KEGG" id="ure:UREG_00755"/>
<dbReference type="OMA" id="YELTTIM"/>